<dbReference type="SUPFAM" id="SSF57850">
    <property type="entry name" value="RING/U-box"/>
    <property type="match status" value="1"/>
</dbReference>
<reference evidence="7 8" key="1">
    <citation type="submission" date="2024-02" db="EMBL/GenBank/DDBJ databases">
        <authorList>
            <person name="Vignale AGUSTIN F."/>
            <person name="Sosa J E."/>
            <person name="Modenutti C."/>
        </authorList>
    </citation>
    <scope>NUCLEOTIDE SEQUENCE [LARGE SCALE GENOMIC DNA]</scope>
</reference>
<sequence>MSSGGSDFMLPKGDLNSVDSLANSLLVSISEITASVVCMEIKHENFIEIGCYLYRASIVILELQTTKNTPAKAVEILQSLSRSVNLAKEFIGECQKFVHTIQDSELGSIMEQLEWLIRNIGENLSLIPSSAADGDQDYVDIAVKSISWEMKYGHFEASQIQVSEEKDQERCVLSLEELPKQEPASTEKETETDLYPIDFEVSMENLQLSDTPHHHQFDLLGSTDSRSEIKDENSSTGPSMTLPQVAQYMEPMYETFFCPLTKKIMDDPVTIESGVTYERKAVTEWYNEFENTEEVVCPKTGQKLVSRALSTNLALKATIDEWKERNDEARVKVARAALSLASTDEMILEAINDLQSICQRKQDNKVKVCNTGIIPLLAQFMSYKDRNVRFATLKLLQKLAEDDDNGKEIIGKTISLPTVIKMLSSNHQPIRHASLLLLLELSRSQPMCEKIGSVTGGILMLITIKYRQSADAFASENADEILKNLERITDNIKFMADNGHWQPLLDHLIEGCEEMKMEMASYLGDIILGPDCRTYVAEKASPALIKMVHCGDSLTRNAAFKALKQISSYHQNGKILKESGVVQIMVKEMFSRTIYNEPMDSRKEAAAILANILETGIELENLQVNTHGHTMRSDYIIYNIICGLKNSTPDDLNISLIRILLCLMRAPKSSATIVSVVKETDASYNLIELINNPNEELGVSSIRLLVSLSPFMGHTIIEKLCKTRGQPESLIMSPTETSHLTEKHAVSANFLAKLPHQNLTLNLALQNKGTVPTVLQSINQIQRIGTRANRFAGAYFESLLGILVRFTTTLYDYQVLSLAREYNFTSVFTELLLTTSCDEVHRLSAIGLENLSLQSVNLSKPPQIKRTKFMKVLQKCLSFESAKAKKILICPVHRGACSSQYTFCLLDAKAVERLLACLDHENVEVVEAALSAICTLMDDNVDVDKSVNMLSEMHTIQQVLKVLGKHKGERLWQKSFWVIERFLRKGGDTSASDISQDRLFPATLISAFHHGDMSTRQMAEKILRHLNKMPNFTTDFTM</sequence>
<dbReference type="Gene3D" id="3.30.40.10">
    <property type="entry name" value="Zinc/RING finger domain, C3HC4 (zinc finger)"/>
    <property type="match status" value="1"/>
</dbReference>
<dbReference type="SMART" id="SM00185">
    <property type="entry name" value="ARM"/>
    <property type="match status" value="6"/>
</dbReference>
<comment type="caution">
    <text evidence="7">The sequence shown here is derived from an EMBL/GenBank/DDBJ whole genome shotgun (WGS) entry which is preliminary data.</text>
</comment>
<accession>A0ABC8UYT4</accession>
<dbReference type="InterPro" id="IPR052608">
    <property type="entry name" value="U-box_domain_protein"/>
</dbReference>
<evidence type="ECO:0000256" key="2">
    <source>
        <dbReference type="ARBA" id="ARBA00004906"/>
    </source>
</evidence>
<dbReference type="SMART" id="SM00504">
    <property type="entry name" value="Ubox"/>
    <property type="match status" value="1"/>
</dbReference>
<evidence type="ECO:0000256" key="4">
    <source>
        <dbReference type="ARBA" id="ARBA00022679"/>
    </source>
</evidence>
<proteinExistence type="predicted"/>
<dbReference type="CDD" id="cd16664">
    <property type="entry name" value="RING-Ubox_PUB"/>
    <property type="match status" value="1"/>
</dbReference>
<feature type="domain" description="U-box" evidence="6">
    <location>
        <begin position="251"/>
        <end position="329"/>
    </location>
</feature>
<dbReference type="Gene3D" id="1.25.10.10">
    <property type="entry name" value="Leucine-rich Repeat Variant"/>
    <property type="match status" value="3"/>
</dbReference>
<organism evidence="7 8">
    <name type="scientific">Ilex paraguariensis</name>
    <name type="common">yerba mate</name>
    <dbReference type="NCBI Taxonomy" id="185542"/>
    <lineage>
        <taxon>Eukaryota</taxon>
        <taxon>Viridiplantae</taxon>
        <taxon>Streptophyta</taxon>
        <taxon>Embryophyta</taxon>
        <taxon>Tracheophyta</taxon>
        <taxon>Spermatophyta</taxon>
        <taxon>Magnoliopsida</taxon>
        <taxon>eudicotyledons</taxon>
        <taxon>Gunneridae</taxon>
        <taxon>Pentapetalae</taxon>
        <taxon>asterids</taxon>
        <taxon>campanulids</taxon>
        <taxon>Aquifoliales</taxon>
        <taxon>Aquifoliaceae</taxon>
        <taxon>Ilex</taxon>
    </lineage>
</organism>
<comment type="pathway">
    <text evidence="2">Protein modification; protein ubiquitination.</text>
</comment>
<dbReference type="InterPro" id="IPR000225">
    <property type="entry name" value="Armadillo"/>
</dbReference>
<dbReference type="InterPro" id="IPR013083">
    <property type="entry name" value="Znf_RING/FYVE/PHD"/>
</dbReference>
<dbReference type="Proteomes" id="UP001642360">
    <property type="component" value="Unassembled WGS sequence"/>
</dbReference>
<dbReference type="Pfam" id="PF00514">
    <property type="entry name" value="Arm"/>
    <property type="match status" value="1"/>
</dbReference>
<keyword evidence="5" id="KW-0677">Repeat</keyword>
<protein>
    <recommendedName>
        <fullName evidence="3">RING-type E3 ubiquitin transferase</fullName>
        <ecNumber evidence="3">2.3.2.27</ecNumber>
    </recommendedName>
</protein>
<dbReference type="InterPro" id="IPR045210">
    <property type="entry name" value="RING-Ubox_PUB"/>
</dbReference>
<comment type="catalytic activity">
    <reaction evidence="1">
        <text>S-ubiquitinyl-[E2 ubiquitin-conjugating enzyme]-L-cysteine + [acceptor protein]-L-lysine = [E2 ubiquitin-conjugating enzyme]-L-cysteine + N(6)-ubiquitinyl-[acceptor protein]-L-lysine.</text>
        <dbReference type="EC" id="2.3.2.27"/>
    </reaction>
</comment>
<keyword evidence="4" id="KW-0808">Transferase</keyword>
<dbReference type="InterPro" id="IPR003613">
    <property type="entry name" value="Ubox_domain"/>
</dbReference>
<name>A0ABC8UYT4_9AQUA</name>
<dbReference type="PANTHER" id="PTHR45958:SF4">
    <property type="entry name" value="U-BOX DOMAIN-CONTAINING PROTEIN 42-RELATED"/>
    <property type="match status" value="1"/>
</dbReference>
<evidence type="ECO:0000256" key="5">
    <source>
        <dbReference type="ARBA" id="ARBA00022737"/>
    </source>
</evidence>
<evidence type="ECO:0000313" key="7">
    <source>
        <dbReference type="EMBL" id="CAK9186240.1"/>
    </source>
</evidence>
<dbReference type="SUPFAM" id="SSF48371">
    <property type="entry name" value="ARM repeat"/>
    <property type="match status" value="2"/>
</dbReference>
<dbReference type="EC" id="2.3.2.27" evidence="3"/>
<dbReference type="InterPro" id="IPR016024">
    <property type="entry name" value="ARM-type_fold"/>
</dbReference>
<dbReference type="EMBL" id="CAUOFW020009502">
    <property type="protein sequence ID" value="CAK9186240.1"/>
    <property type="molecule type" value="Genomic_DNA"/>
</dbReference>
<dbReference type="PANTHER" id="PTHR45958">
    <property type="entry name" value="RING-TYPE E3 UBIQUITIN TRANSFERASE"/>
    <property type="match status" value="1"/>
</dbReference>
<dbReference type="AlphaFoldDB" id="A0ABC8UYT4"/>
<keyword evidence="8" id="KW-1185">Reference proteome</keyword>
<evidence type="ECO:0000256" key="3">
    <source>
        <dbReference type="ARBA" id="ARBA00012483"/>
    </source>
</evidence>
<gene>
    <name evidence="7" type="ORF">ILEXP_LOCUS56720</name>
</gene>
<evidence type="ECO:0000259" key="6">
    <source>
        <dbReference type="PROSITE" id="PS51698"/>
    </source>
</evidence>
<dbReference type="Pfam" id="PF04564">
    <property type="entry name" value="U-box"/>
    <property type="match status" value="1"/>
</dbReference>
<evidence type="ECO:0000256" key="1">
    <source>
        <dbReference type="ARBA" id="ARBA00000900"/>
    </source>
</evidence>
<dbReference type="InterPro" id="IPR011989">
    <property type="entry name" value="ARM-like"/>
</dbReference>
<dbReference type="GO" id="GO:0061630">
    <property type="term" value="F:ubiquitin protein ligase activity"/>
    <property type="evidence" value="ECO:0007669"/>
    <property type="project" value="UniProtKB-EC"/>
</dbReference>
<dbReference type="PROSITE" id="PS51698">
    <property type="entry name" value="U_BOX"/>
    <property type="match status" value="1"/>
</dbReference>
<evidence type="ECO:0000313" key="8">
    <source>
        <dbReference type="Proteomes" id="UP001642360"/>
    </source>
</evidence>